<dbReference type="InterPro" id="IPR050204">
    <property type="entry name" value="AraC_XylS_family_regulators"/>
</dbReference>
<gene>
    <name evidence="5" type="ORF">ACFQ11_08125</name>
</gene>
<dbReference type="InterPro" id="IPR020449">
    <property type="entry name" value="Tscrpt_reg_AraC-type_HTH"/>
</dbReference>
<dbReference type="PANTHER" id="PTHR46796">
    <property type="entry name" value="HTH-TYPE TRANSCRIPTIONAL ACTIVATOR RHAS-RELATED"/>
    <property type="match status" value="1"/>
</dbReference>
<dbReference type="Gene3D" id="1.10.10.60">
    <property type="entry name" value="Homeodomain-like"/>
    <property type="match status" value="2"/>
</dbReference>
<sequence length="242" mass="26080">MYENFGEQLTMDDMARTALFSKFHFSRVFRQVTGISPGRFLSAVRLQAAKRLLISTSLTVAEISNRVGYTSVGTFSTRFKNSVGVAPTLYRQNGGYRSLIPTDTRRDGWGSRSVTLKGEVLAPPDHEAGRVFVGLFPEAIPQGAPVRCSVLEGPGPYELPDVPQGTWYVLVHSVPPDGDAVIPDPTVADPVPWVGSRGPLAVGADTDVPPVTVPLRPMRVTDPPLLLALLDPRMTPVTATGS</sequence>
<evidence type="ECO:0000313" key="5">
    <source>
        <dbReference type="EMBL" id="MFD0900355.1"/>
    </source>
</evidence>
<keyword evidence="2" id="KW-0238">DNA-binding</keyword>
<dbReference type="InterPro" id="IPR009057">
    <property type="entry name" value="Homeodomain-like_sf"/>
</dbReference>
<dbReference type="EMBL" id="JBHTJA010000010">
    <property type="protein sequence ID" value="MFD0900355.1"/>
    <property type="molecule type" value="Genomic_DNA"/>
</dbReference>
<evidence type="ECO:0000256" key="2">
    <source>
        <dbReference type="ARBA" id="ARBA00023125"/>
    </source>
</evidence>
<dbReference type="RefSeq" id="WP_378297336.1">
    <property type="nucleotide sequence ID" value="NZ_JBHTJA010000010.1"/>
</dbReference>
<keyword evidence="3" id="KW-0804">Transcription</keyword>
<evidence type="ECO:0000256" key="3">
    <source>
        <dbReference type="ARBA" id="ARBA00023163"/>
    </source>
</evidence>
<keyword evidence="1" id="KW-0805">Transcription regulation</keyword>
<dbReference type="Pfam" id="PF12833">
    <property type="entry name" value="HTH_18"/>
    <property type="match status" value="1"/>
</dbReference>
<comment type="caution">
    <text evidence="5">The sequence shown here is derived from an EMBL/GenBank/DDBJ whole genome shotgun (WGS) entry which is preliminary data.</text>
</comment>
<reference evidence="6" key="1">
    <citation type="journal article" date="2019" name="Int. J. Syst. Evol. Microbiol.">
        <title>The Global Catalogue of Microorganisms (GCM) 10K type strain sequencing project: providing services to taxonomists for standard genome sequencing and annotation.</title>
        <authorList>
            <consortium name="The Broad Institute Genomics Platform"/>
            <consortium name="The Broad Institute Genome Sequencing Center for Infectious Disease"/>
            <person name="Wu L."/>
            <person name="Ma J."/>
        </authorList>
    </citation>
    <scope>NUCLEOTIDE SEQUENCE [LARGE SCALE GENOMIC DNA]</scope>
    <source>
        <strain evidence="6">JCM 31202</strain>
    </source>
</reference>
<evidence type="ECO:0000256" key="1">
    <source>
        <dbReference type="ARBA" id="ARBA00023015"/>
    </source>
</evidence>
<dbReference type="SMART" id="SM00342">
    <property type="entry name" value="HTH_ARAC"/>
    <property type="match status" value="1"/>
</dbReference>
<keyword evidence="6" id="KW-1185">Reference proteome</keyword>
<name>A0ABW3EKU2_9ACTN</name>
<dbReference type="InterPro" id="IPR018062">
    <property type="entry name" value="HTH_AraC-typ_CS"/>
</dbReference>
<dbReference type="PRINTS" id="PR00032">
    <property type="entry name" value="HTHARAC"/>
</dbReference>
<evidence type="ECO:0000259" key="4">
    <source>
        <dbReference type="PROSITE" id="PS01124"/>
    </source>
</evidence>
<accession>A0ABW3EKU2</accession>
<evidence type="ECO:0000313" key="6">
    <source>
        <dbReference type="Proteomes" id="UP001596972"/>
    </source>
</evidence>
<dbReference type="PROSITE" id="PS01124">
    <property type="entry name" value="HTH_ARAC_FAMILY_2"/>
    <property type="match status" value="1"/>
</dbReference>
<dbReference type="Proteomes" id="UP001596972">
    <property type="component" value="Unassembled WGS sequence"/>
</dbReference>
<dbReference type="InterPro" id="IPR018060">
    <property type="entry name" value="HTH_AraC"/>
</dbReference>
<proteinExistence type="predicted"/>
<protein>
    <submittedName>
        <fullName evidence="5">Helix-turn-helix transcriptional regulator</fullName>
    </submittedName>
</protein>
<organism evidence="5 6">
    <name type="scientific">Actinomadura sediminis</name>
    <dbReference type="NCBI Taxonomy" id="1038904"/>
    <lineage>
        <taxon>Bacteria</taxon>
        <taxon>Bacillati</taxon>
        <taxon>Actinomycetota</taxon>
        <taxon>Actinomycetes</taxon>
        <taxon>Streptosporangiales</taxon>
        <taxon>Thermomonosporaceae</taxon>
        <taxon>Actinomadura</taxon>
    </lineage>
</organism>
<feature type="domain" description="HTH araC/xylS-type" evidence="4">
    <location>
        <begin position="1"/>
        <end position="93"/>
    </location>
</feature>
<dbReference type="PROSITE" id="PS00041">
    <property type="entry name" value="HTH_ARAC_FAMILY_1"/>
    <property type="match status" value="1"/>
</dbReference>
<dbReference type="SUPFAM" id="SSF46689">
    <property type="entry name" value="Homeodomain-like"/>
    <property type="match status" value="2"/>
</dbReference>